<evidence type="ECO:0000313" key="2">
    <source>
        <dbReference type="Proteomes" id="UP000078492"/>
    </source>
</evidence>
<protein>
    <submittedName>
        <fullName evidence="1">Uncharacterized protein</fullName>
    </submittedName>
</protein>
<name>A0A151IZY6_9HYME</name>
<dbReference type="Proteomes" id="UP000078492">
    <property type="component" value="Unassembled WGS sequence"/>
</dbReference>
<reference evidence="1 2" key="1">
    <citation type="submission" date="2015-09" db="EMBL/GenBank/DDBJ databases">
        <title>Trachymyrmex cornetzi WGS genome.</title>
        <authorList>
            <person name="Nygaard S."/>
            <person name="Hu H."/>
            <person name="Boomsma J."/>
            <person name="Zhang G."/>
        </authorList>
    </citation>
    <scope>NUCLEOTIDE SEQUENCE [LARGE SCALE GENOMIC DNA]</scope>
    <source>
        <strain evidence="1">Tcor2-1</strain>
        <tissue evidence="1">Whole body</tissue>
    </source>
</reference>
<organism evidence="1 2">
    <name type="scientific">Trachymyrmex cornetzi</name>
    <dbReference type="NCBI Taxonomy" id="471704"/>
    <lineage>
        <taxon>Eukaryota</taxon>
        <taxon>Metazoa</taxon>
        <taxon>Ecdysozoa</taxon>
        <taxon>Arthropoda</taxon>
        <taxon>Hexapoda</taxon>
        <taxon>Insecta</taxon>
        <taxon>Pterygota</taxon>
        <taxon>Neoptera</taxon>
        <taxon>Endopterygota</taxon>
        <taxon>Hymenoptera</taxon>
        <taxon>Apocrita</taxon>
        <taxon>Aculeata</taxon>
        <taxon>Formicoidea</taxon>
        <taxon>Formicidae</taxon>
        <taxon>Myrmicinae</taxon>
        <taxon>Trachymyrmex</taxon>
    </lineage>
</organism>
<dbReference type="AlphaFoldDB" id="A0A151IZY6"/>
<accession>A0A151IZY6</accession>
<keyword evidence="2" id="KW-1185">Reference proteome</keyword>
<evidence type="ECO:0000313" key="1">
    <source>
        <dbReference type="EMBL" id="KYN14621.1"/>
    </source>
</evidence>
<gene>
    <name evidence="1" type="ORF">ALC57_13170</name>
</gene>
<dbReference type="EMBL" id="KQ980671">
    <property type="protein sequence ID" value="KYN14621.1"/>
    <property type="molecule type" value="Genomic_DNA"/>
</dbReference>
<sequence>MLFSTTYGLNNSHTNTIHVGLQITNEGLFKPLVKLSGNNADGIYFDADSWKQFQDNMSYMNEYLTSDNRTKTNSVVLKNISINFTTTYGAKSILLAYKDEEEELRSTENISGNLRKEEVAFDSTPPSKKRGTYAVATVMQKTTFLGLQNVVKCVDAHLKQLESLTDNVNKCAQYLIREIELKLPVSYINQEIIKLILRGNYDEIERNVRTQINDLTFLDIYFSIIFLELISLRGIMKFLI</sequence>
<proteinExistence type="predicted"/>